<proteinExistence type="predicted"/>
<evidence type="ECO:0000256" key="1">
    <source>
        <dbReference type="SAM" id="Phobius"/>
    </source>
</evidence>
<reference evidence="2" key="1">
    <citation type="submission" date="2018-06" db="EMBL/GenBank/DDBJ databases">
        <authorList>
            <person name="Zhirakovskaya E."/>
        </authorList>
    </citation>
    <scope>NUCLEOTIDE SEQUENCE</scope>
</reference>
<accession>A0A3B0VQ74</accession>
<protein>
    <submittedName>
        <fullName evidence="2">Uncharacterized protein</fullName>
    </submittedName>
</protein>
<dbReference type="AlphaFoldDB" id="A0A3B0VQ74"/>
<feature type="transmembrane region" description="Helical" evidence="1">
    <location>
        <begin position="29"/>
        <end position="49"/>
    </location>
</feature>
<dbReference type="EMBL" id="UOEU01000481">
    <property type="protein sequence ID" value="VAW33754.1"/>
    <property type="molecule type" value="Genomic_DNA"/>
</dbReference>
<keyword evidence="1" id="KW-1133">Transmembrane helix</keyword>
<keyword evidence="1" id="KW-0472">Membrane</keyword>
<keyword evidence="1" id="KW-0812">Transmembrane</keyword>
<evidence type="ECO:0000313" key="2">
    <source>
        <dbReference type="EMBL" id="VAW33754.1"/>
    </source>
</evidence>
<sequence>MRGKLLWLGLILLALALYDYWIRPFLGDFWYLAWLVLGVVLILWVYYAFLLRRAGITVAPNYLQLRGPLRQVKISYGRIDTITSSQMRQHYNFKELKSRERSLIKSFFGTTCSFISLNSWPKTLKQRKLWFPRLLFGVRREGLLLATPNWMQLNRDVEEARQKWREARQRGKKKDGRSLAAQILDY</sequence>
<name>A0A3B0VQ74_9ZZZZ</name>
<organism evidence="2">
    <name type="scientific">hydrothermal vent metagenome</name>
    <dbReference type="NCBI Taxonomy" id="652676"/>
    <lineage>
        <taxon>unclassified sequences</taxon>
        <taxon>metagenomes</taxon>
        <taxon>ecological metagenomes</taxon>
    </lineage>
</organism>
<gene>
    <name evidence="2" type="ORF">MNBD_CHLOROFLEXI01-1077</name>
</gene>